<keyword evidence="5" id="KW-1185">Reference proteome</keyword>
<dbReference type="Proteomes" id="UP000240481">
    <property type="component" value="Unassembled WGS sequence"/>
</dbReference>
<dbReference type="Pfam" id="PF01627">
    <property type="entry name" value="Hpt"/>
    <property type="match status" value="1"/>
</dbReference>
<organism evidence="4 5">
    <name type="scientific">Photobacterium swingsii</name>
    <dbReference type="NCBI Taxonomy" id="680026"/>
    <lineage>
        <taxon>Bacteria</taxon>
        <taxon>Pseudomonadati</taxon>
        <taxon>Pseudomonadota</taxon>
        <taxon>Gammaproteobacteria</taxon>
        <taxon>Vibrionales</taxon>
        <taxon>Vibrionaceae</taxon>
        <taxon>Photobacterium</taxon>
    </lineage>
</organism>
<protein>
    <submittedName>
        <fullName evidence="4">Hpt domain-containing protein</fullName>
    </submittedName>
</protein>
<evidence type="ECO:0000313" key="5">
    <source>
        <dbReference type="Proteomes" id="UP000240481"/>
    </source>
</evidence>
<proteinExistence type="predicted"/>
<feature type="modified residue" description="Phosphohistidine" evidence="2">
    <location>
        <position position="54"/>
    </location>
</feature>
<keyword evidence="2" id="KW-0597">Phosphoprotein</keyword>
<dbReference type="PROSITE" id="PS50894">
    <property type="entry name" value="HPT"/>
    <property type="match status" value="1"/>
</dbReference>
<dbReference type="OrthoDB" id="6313555at2"/>
<dbReference type="Gene3D" id="1.20.120.160">
    <property type="entry name" value="HPT domain"/>
    <property type="match status" value="1"/>
</dbReference>
<dbReference type="STRING" id="680026.AB733_00025"/>
<dbReference type="GO" id="GO:0004672">
    <property type="term" value="F:protein kinase activity"/>
    <property type="evidence" value="ECO:0007669"/>
    <property type="project" value="UniProtKB-ARBA"/>
</dbReference>
<accession>A0A0J8VHP2</accession>
<reference evidence="4 5" key="1">
    <citation type="submission" date="2018-01" db="EMBL/GenBank/DDBJ databases">
        <title>Whole genome sequencing of Histamine producing bacteria.</title>
        <authorList>
            <person name="Butler K."/>
        </authorList>
    </citation>
    <scope>NUCLEOTIDE SEQUENCE [LARGE SCALE GENOMIC DNA]</scope>
    <source>
        <strain evidence="4 5">DSM 24669</strain>
    </source>
</reference>
<evidence type="ECO:0000256" key="2">
    <source>
        <dbReference type="PROSITE-ProRule" id="PRU00110"/>
    </source>
</evidence>
<dbReference type="InterPro" id="IPR008207">
    <property type="entry name" value="Sig_transdc_His_kin_Hpt_dom"/>
</dbReference>
<feature type="domain" description="HPt" evidence="3">
    <location>
        <begin position="14"/>
        <end position="108"/>
    </location>
</feature>
<dbReference type="AlphaFoldDB" id="A0A0J8VHP2"/>
<evidence type="ECO:0000259" key="3">
    <source>
        <dbReference type="PROSITE" id="PS50894"/>
    </source>
</evidence>
<evidence type="ECO:0000313" key="4">
    <source>
        <dbReference type="EMBL" id="PSW26767.1"/>
    </source>
</evidence>
<dbReference type="InterPro" id="IPR036641">
    <property type="entry name" value="HPT_dom_sf"/>
</dbReference>
<dbReference type="RefSeq" id="WP_048896945.1">
    <property type="nucleotide sequence ID" value="NZ_AP024852.1"/>
</dbReference>
<keyword evidence="1" id="KW-0902">Two-component regulatory system</keyword>
<evidence type="ECO:0000256" key="1">
    <source>
        <dbReference type="ARBA" id="ARBA00023012"/>
    </source>
</evidence>
<gene>
    <name evidence="4" type="ORF">C9I94_01940</name>
</gene>
<comment type="caution">
    <text evidence="4">The sequence shown here is derived from an EMBL/GenBank/DDBJ whole genome shotgun (WGS) entry which is preliminary data.</text>
</comment>
<dbReference type="GO" id="GO:0000160">
    <property type="term" value="P:phosphorelay signal transduction system"/>
    <property type="evidence" value="ECO:0007669"/>
    <property type="project" value="UniProtKB-KW"/>
</dbReference>
<sequence>MATAINAETIKRLADEVGQETVSLLFNVFSDELHQYLHQLSDQPSVNQVGEISHAIKSSAASFGADELAAMAQECESRVKQGQDEWMNDHLPEFRQMVQGMAQEYKALAADDQLIDRIL</sequence>
<dbReference type="EMBL" id="PYLZ01000001">
    <property type="protein sequence ID" value="PSW26767.1"/>
    <property type="molecule type" value="Genomic_DNA"/>
</dbReference>
<dbReference type="SUPFAM" id="SSF47226">
    <property type="entry name" value="Histidine-containing phosphotransfer domain, HPT domain"/>
    <property type="match status" value="1"/>
</dbReference>
<name>A0A0J8VHP2_9GAMM</name>